<name>A0A2I0VD24_9ASPA</name>
<evidence type="ECO:0000256" key="7">
    <source>
        <dbReference type="ARBA" id="ARBA00022723"/>
    </source>
</evidence>
<keyword evidence="10" id="KW-0862">Zinc</keyword>
<evidence type="ECO:0000256" key="2">
    <source>
        <dbReference type="ARBA" id="ARBA00004167"/>
    </source>
</evidence>
<dbReference type="PROSITE" id="PS50089">
    <property type="entry name" value="ZF_RING_2"/>
    <property type="match status" value="1"/>
</dbReference>
<dbReference type="InterPro" id="IPR001841">
    <property type="entry name" value="Znf_RING"/>
</dbReference>
<dbReference type="GO" id="GO:0016020">
    <property type="term" value="C:membrane"/>
    <property type="evidence" value="ECO:0007669"/>
    <property type="project" value="UniProtKB-SubCell"/>
</dbReference>
<dbReference type="GO" id="GO:0061630">
    <property type="term" value="F:ubiquitin protein ligase activity"/>
    <property type="evidence" value="ECO:0007669"/>
    <property type="project" value="UniProtKB-EC"/>
</dbReference>
<evidence type="ECO:0000256" key="10">
    <source>
        <dbReference type="ARBA" id="ARBA00022833"/>
    </source>
</evidence>
<evidence type="ECO:0000256" key="11">
    <source>
        <dbReference type="ARBA" id="ARBA00022989"/>
    </source>
</evidence>
<dbReference type="EC" id="2.3.2.27" evidence="4"/>
<feature type="domain" description="RING-type" evidence="15">
    <location>
        <begin position="63"/>
        <end position="105"/>
    </location>
</feature>
<keyword evidence="7" id="KW-0479">Metal-binding</keyword>
<evidence type="ECO:0000256" key="8">
    <source>
        <dbReference type="ARBA" id="ARBA00022771"/>
    </source>
</evidence>
<sequence>MAETVGYFFVGILIFLALERIVHFCKWFHVQWVLKGLPKMQYEEEEGEGEEEEEKQWGDVSSCVICLEKFKDGELCRLLPACRHCFHMLCIDAWLLKNLTCPLCRTNVTEKSKFSDVIV</sequence>
<keyword evidence="5" id="KW-0808">Transferase</keyword>
<reference evidence="16 17" key="1">
    <citation type="journal article" date="2016" name="Sci. Rep.">
        <title>The Dendrobium catenatum Lindl. genome sequence provides insights into polysaccharide synthase, floral development and adaptive evolution.</title>
        <authorList>
            <person name="Zhang G.Q."/>
            <person name="Xu Q."/>
            <person name="Bian C."/>
            <person name="Tsai W.C."/>
            <person name="Yeh C.M."/>
            <person name="Liu K.W."/>
            <person name="Yoshida K."/>
            <person name="Zhang L.S."/>
            <person name="Chang S.B."/>
            <person name="Chen F."/>
            <person name="Shi Y."/>
            <person name="Su Y.Y."/>
            <person name="Zhang Y.Q."/>
            <person name="Chen L.J."/>
            <person name="Yin Y."/>
            <person name="Lin M."/>
            <person name="Huang H."/>
            <person name="Deng H."/>
            <person name="Wang Z.W."/>
            <person name="Zhu S.L."/>
            <person name="Zhao X."/>
            <person name="Deng C."/>
            <person name="Niu S.C."/>
            <person name="Huang J."/>
            <person name="Wang M."/>
            <person name="Liu G.H."/>
            <person name="Yang H.J."/>
            <person name="Xiao X.J."/>
            <person name="Hsiao Y.Y."/>
            <person name="Wu W.L."/>
            <person name="Chen Y.Y."/>
            <person name="Mitsuda N."/>
            <person name="Ohme-Takagi M."/>
            <person name="Luo Y.B."/>
            <person name="Van de Peer Y."/>
            <person name="Liu Z.J."/>
        </authorList>
    </citation>
    <scope>NUCLEOTIDE SEQUENCE [LARGE SCALE GENOMIC DNA]</scope>
    <source>
        <tissue evidence="16">The whole plant</tissue>
    </source>
</reference>
<keyword evidence="6 14" id="KW-0812">Transmembrane</keyword>
<evidence type="ECO:0000256" key="14">
    <source>
        <dbReference type="SAM" id="Phobius"/>
    </source>
</evidence>
<dbReference type="EMBL" id="KZ503804">
    <property type="protein sequence ID" value="PKU61310.1"/>
    <property type="molecule type" value="Genomic_DNA"/>
</dbReference>
<keyword evidence="8 13" id="KW-0863">Zinc-finger</keyword>
<dbReference type="Pfam" id="PF13639">
    <property type="entry name" value="zf-RING_2"/>
    <property type="match status" value="1"/>
</dbReference>
<evidence type="ECO:0000313" key="16">
    <source>
        <dbReference type="EMBL" id="PKU61310.1"/>
    </source>
</evidence>
<dbReference type="InterPro" id="IPR044600">
    <property type="entry name" value="ATL1/ATL16-like"/>
</dbReference>
<evidence type="ECO:0000256" key="5">
    <source>
        <dbReference type="ARBA" id="ARBA00022679"/>
    </source>
</evidence>
<gene>
    <name evidence="16" type="primary">ATL31</name>
    <name evidence="16" type="ORF">MA16_Dca025858</name>
</gene>
<dbReference type="Proteomes" id="UP000233837">
    <property type="component" value="Unassembled WGS sequence"/>
</dbReference>
<evidence type="ECO:0000256" key="12">
    <source>
        <dbReference type="ARBA" id="ARBA00023136"/>
    </source>
</evidence>
<comment type="subcellular location">
    <subcellularLocation>
        <location evidence="2">Membrane</location>
        <topology evidence="2">Single-pass membrane protein</topology>
    </subcellularLocation>
</comment>
<accession>A0A2I0VD24</accession>
<reference evidence="16 17" key="2">
    <citation type="journal article" date="2017" name="Nature">
        <title>The Apostasia genome and the evolution of orchids.</title>
        <authorList>
            <person name="Zhang G.Q."/>
            <person name="Liu K.W."/>
            <person name="Li Z."/>
            <person name="Lohaus R."/>
            <person name="Hsiao Y.Y."/>
            <person name="Niu S.C."/>
            <person name="Wang J.Y."/>
            <person name="Lin Y.C."/>
            <person name="Xu Q."/>
            <person name="Chen L.J."/>
            <person name="Yoshida K."/>
            <person name="Fujiwara S."/>
            <person name="Wang Z.W."/>
            <person name="Zhang Y.Q."/>
            <person name="Mitsuda N."/>
            <person name="Wang M."/>
            <person name="Liu G.H."/>
            <person name="Pecoraro L."/>
            <person name="Huang H.X."/>
            <person name="Xiao X.J."/>
            <person name="Lin M."/>
            <person name="Wu X.Y."/>
            <person name="Wu W.L."/>
            <person name="Chen Y.Y."/>
            <person name="Chang S.B."/>
            <person name="Sakamoto S."/>
            <person name="Ohme-Takagi M."/>
            <person name="Yagi M."/>
            <person name="Zeng S.J."/>
            <person name="Shen C.Y."/>
            <person name="Yeh C.M."/>
            <person name="Luo Y.B."/>
            <person name="Tsai W.C."/>
            <person name="Van de Peer Y."/>
            <person name="Liu Z.J."/>
        </authorList>
    </citation>
    <scope>NUCLEOTIDE SEQUENCE [LARGE SCALE GENOMIC DNA]</scope>
    <source>
        <tissue evidence="16">The whole plant</tissue>
    </source>
</reference>
<keyword evidence="11 14" id="KW-1133">Transmembrane helix</keyword>
<keyword evidence="12 14" id="KW-0472">Membrane</keyword>
<evidence type="ECO:0000256" key="9">
    <source>
        <dbReference type="ARBA" id="ARBA00022786"/>
    </source>
</evidence>
<dbReference type="OrthoDB" id="678282at2759"/>
<evidence type="ECO:0000259" key="15">
    <source>
        <dbReference type="PROSITE" id="PS50089"/>
    </source>
</evidence>
<evidence type="ECO:0000256" key="13">
    <source>
        <dbReference type="PROSITE-ProRule" id="PRU00175"/>
    </source>
</evidence>
<evidence type="ECO:0000256" key="3">
    <source>
        <dbReference type="ARBA" id="ARBA00004906"/>
    </source>
</evidence>
<dbReference type="InterPro" id="IPR013083">
    <property type="entry name" value="Znf_RING/FYVE/PHD"/>
</dbReference>
<dbReference type="GO" id="GO:0016567">
    <property type="term" value="P:protein ubiquitination"/>
    <property type="evidence" value="ECO:0007669"/>
    <property type="project" value="InterPro"/>
</dbReference>
<comment type="catalytic activity">
    <reaction evidence="1">
        <text>S-ubiquitinyl-[E2 ubiquitin-conjugating enzyme]-L-cysteine + [acceptor protein]-L-lysine = [E2 ubiquitin-conjugating enzyme]-L-cysteine + N(6)-ubiquitinyl-[acceptor protein]-L-lysine.</text>
        <dbReference type="EC" id="2.3.2.27"/>
    </reaction>
</comment>
<organism evidence="16 17">
    <name type="scientific">Dendrobium catenatum</name>
    <dbReference type="NCBI Taxonomy" id="906689"/>
    <lineage>
        <taxon>Eukaryota</taxon>
        <taxon>Viridiplantae</taxon>
        <taxon>Streptophyta</taxon>
        <taxon>Embryophyta</taxon>
        <taxon>Tracheophyta</taxon>
        <taxon>Spermatophyta</taxon>
        <taxon>Magnoliopsida</taxon>
        <taxon>Liliopsida</taxon>
        <taxon>Asparagales</taxon>
        <taxon>Orchidaceae</taxon>
        <taxon>Epidendroideae</taxon>
        <taxon>Malaxideae</taxon>
        <taxon>Dendrobiinae</taxon>
        <taxon>Dendrobium</taxon>
    </lineage>
</organism>
<evidence type="ECO:0000256" key="1">
    <source>
        <dbReference type="ARBA" id="ARBA00000900"/>
    </source>
</evidence>
<dbReference type="Gene3D" id="3.30.40.10">
    <property type="entry name" value="Zinc/RING finger domain, C3HC4 (zinc finger)"/>
    <property type="match status" value="1"/>
</dbReference>
<feature type="transmembrane region" description="Helical" evidence="14">
    <location>
        <begin position="6"/>
        <end position="25"/>
    </location>
</feature>
<dbReference type="PANTHER" id="PTHR46913:SF1">
    <property type="entry name" value="RING-H2 FINGER PROTEIN ATL16"/>
    <property type="match status" value="1"/>
</dbReference>
<evidence type="ECO:0000256" key="4">
    <source>
        <dbReference type="ARBA" id="ARBA00012483"/>
    </source>
</evidence>
<dbReference type="AlphaFoldDB" id="A0A2I0VD24"/>
<comment type="pathway">
    <text evidence="3">Protein modification; protein ubiquitination.</text>
</comment>
<dbReference type="SMART" id="SM00184">
    <property type="entry name" value="RING"/>
    <property type="match status" value="1"/>
</dbReference>
<protein>
    <recommendedName>
        <fullName evidence="4">RING-type E3 ubiquitin transferase</fullName>
        <ecNumber evidence="4">2.3.2.27</ecNumber>
    </recommendedName>
</protein>
<evidence type="ECO:0000313" key="17">
    <source>
        <dbReference type="Proteomes" id="UP000233837"/>
    </source>
</evidence>
<dbReference type="GO" id="GO:0008270">
    <property type="term" value="F:zinc ion binding"/>
    <property type="evidence" value="ECO:0007669"/>
    <property type="project" value="UniProtKB-KW"/>
</dbReference>
<proteinExistence type="predicted"/>
<evidence type="ECO:0000256" key="6">
    <source>
        <dbReference type="ARBA" id="ARBA00022692"/>
    </source>
</evidence>
<keyword evidence="9" id="KW-0833">Ubl conjugation pathway</keyword>
<keyword evidence="17" id="KW-1185">Reference proteome</keyword>
<dbReference type="SUPFAM" id="SSF57850">
    <property type="entry name" value="RING/U-box"/>
    <property type="match status" value="1"/>
</dbReference>
<dbReference type="PANTHER" id="PTHR46913">
    <property type="entry name" value="RING-H2 FINGER PROTEIN ATL16"/>
    <property type="match status" value="1"/>
</dbReference>